<proteinExistence type="inferred from homology"/>
<keyword evidence="2" id="KW-0963">Cytoplasm</keyword>
<dbReference type="RefSeq" id="WP_166637622.1">
    <property type="nucleotide sequence ID" value="NZ_SNXC01000009.1"/>
</dbReference>
<dbReference type="InterPro" id="IPR000801">
    <property type="entry name" value="Esterase-like"/>
</dbReference>
<dbReference type="Proteomes" id="UP000294656">
    <property type="component" value="Unassembled WGS sequence"/>
</dbReference>
<dbReference type="PANTHER" id="PTHR48098:SF3">
    <property type="entry name" value="IRON(III) ENTEROBACTIN ESTERASE"/>
    <property type="match status" value="1"/>
</dbReference>
<accession>A0A4R6MH63</accession>
<dbReference type="GO" id="GO:0005506">
    <property type="term" value="F:iron ion binding"/>
    <property type="evidence" value="ECO:0007669"/>
    <property type="project" value="InterPro"/>
</dbReference>
<dbReference type="Gene3D" id="3.40.50.1820">
    <property type="entry name" value="alpha/beta hydrolase"/>
    <property type="match status" value="1"/>
</dbReference>
<evidence type="ECO:0000313" key="6">
    <source>
        <dbReference type="EMBL" id="TDO99499.1"/>
    </source>
</evidence>
<dbReference type="Gene3D" id="2.60.40.10">
    <property type="entry name" value="Immunoglobulins"/>
    <property type="match status" value="1"/>
</dbReference>
<dbReference type="GO" id="GO:0008849">
    <property type="term" value="F:enterochelin esterase activity"/>
    <property type="evidence" value="ECO:0007669"/>
    <property type="project" value="InterPro"/>
</dbReference>
<dbReference type="EMBL" id="SNXC01000009">
    <property type="protein sequence ID" value="TDO99499.1"/>
    <property type="molecule type" value="Genomic_DNA"/>
</dbReference>
<dbReference type="InterPro" id="IPR014756">
    <property type="entry name" value="Ig_E-set"/>
</dbReference>
<reference evidence="6 7" key="1">
    <citation type="submission" date="2019-03" db="EMBL/GenBank/DDBJ databases">
        <title>Genomic Encyclopedia of Type Strains, Phase III (KMG-III): the genomes of soil and plant-associated and newly described type strains.</title>
        <authorList>
            <person name="Whitman W."/>
        </authorList>
    </citation>
    <scope>NUCLEOTIDE SEQUENCE [LARGE SCALE GENOMIC DNA]</scope>
    <source>
        <strain evidence="6 7">CECT 7378</strain>
    </source>
</reference>
<protein>
    <submittedName>
        <fullName evidence="6">Enterochelin esterase family protein</fullName>
    </submittedName>
</protein>
<dbReference type="InterPro" id="IPR013783">
    <property type="entry name" value="Ig-like_fold"/>
</dbReference>
<evidence type="ECO:0000313" key="7">
    <source>
        <dbReference type="Proteomes" id="UP000294656"/>
    </source>
</evidence>
<comment type="similarity">
    <text evidence="4">Belongs to the Fes family.</text>
</comment>
<dbReference type="PANTHER" id="PTHR48098">
    <property type="entry name" value="ENTEROCHELIN ESTERASE-RELATED"/>
    <property type="match status" value="1"/>
</dbReference>
<gene>
    <name evidence="6" type="ORF">DFP79_0482</name>
</gene>
<evidence type="ECO:0000256" key="2">
    <source>
        <dbReference type="ARBA" id="ARBA00022490"/>
    </source>
</evidence>
<dbReference type="Pfam" id="PF11806">
    <property type="entry name" value="Enterochelin_N"/>
    <property type="match status" value="1"/>
</dbReference>
<dbReference type="SUPFAM" id="SSF81296">
    <property type="entry name" value="E set domains"/>
    <property type="match status" value="1"/>
</dbReference>
<organism evidence="6 7">
    <name type="scientific">Marinomonas balearica</name>
    <dbReference type="NCBI Taxonomy" id="491947"/>
    <lineage>
        <taxon>Bacteria</taxon>
        <taxon>Pseudomonadati</taxon>
        <taxon>Pseudomonadota</taxon>
        <taxon>Gammaproteobacteria</taxon>
        <taxon>Oceanospirillales</taxon>
        <taxon>Oceanospirillaceae</taxon>
        <taxon>Marinomonas</taxon>
    </lineage>
</organism>
<feature type="domain" description="Enterochelin esterase N-terminal" evidence="5">
    <location>
        <begin position="63"/>
        <end position="193"/>
    </location>
</feature>
<dbReference type="InterPro" id="IPR050583">
    <property type="entry name" value="Mycobacterial_A85_antigen"/>
</dbReference>
<dbReference type="GO" id="GO:0005737">
    <property type="term" value="C:cytoplasm"/>
    <property type="evidence" value="ECO:0007669"/>
    <property type="project" value="UniProtKB-SubCell"/>
</dbReference>
<comment type="caution">
    <text evidence="6">The sequence shown here is derived from an EMBL/GenBank/DDBJ whole genome shotgun (WGS) entry which is preliminary data.</text>
</comment>
<dbReference type="SUPFAM" id="SSF53474">
    <property type="entry name" value="alpha/beta-Hydrolases"/>
    <property type="match status" value="1"/>
</dbReference>
<dbReference type="AlphaFoldDB" id="A0A4R6MH63"/>
<keyword evidence="7" id="KW-1185">Reference proteome</keyword>
<comment type="subcellular location">
    <subcellularLocation>
        <location evidence="1">Cytoplasm</location>
    </subcellularLocation>
</comment>
<keyword evidence="3" id="KW-0378">Hydrolase</keyword>
<dbReference type="InterPro" id="IPR021764">
    <property type="entry name" value="Enterochelin_esterase_N"/>
</dbReference>
<evidence type="ECO:0000256" key="3">
    <source>
        <dbReference type="ARBA" id="ARBA00022801"/>
    </source>
</evidence>
<dbReference type="NCBIfam" id="NF007758">
    <property type="entry name" value="PRK10439.1"/>
    <property type="match status" value="1"/>
</dbReference>
<sequence>MIAKDVGIQPDIDMEKLLEQEPMDWLDSTYVGSELWWRGLAKIGGPFQCSFSEPASSFNGKRRVDFFWRDPEGNQDESTIFQVLLDINSVTNHKSWEPTCLKRVKNTDVWHQCVYVDEKWRGSYSFIPLMQNQSSSVVYALSDGSSKAQRSWYLSIMDFAIADPLNTRPEIISNRGTSASMLIMNDAEVEMGWDQWDQRTLPPKKREDVFSFLWKSDLLKNTRRIWHIETHRSNESFSTSDRQKGVREKVPKPIVILLDGQRWTAPSGTPSVLSYLTEIGEIAPAHYLLIDSLDGETRWKELSCNITFWQAMFTELAVEAAHKVNLPSLESNVIIAGQSLGGLSAFYAGVHFETYVTKVISLSGSFWWPDVDRLVAHQSKESCLNELILGTPLGGPLEELQRGCIDVKHLELFISVGSGEGDMNLYNDILATSLQRKQARFTFERFSGGHDWLAWRFSLINGLRTLVPHNPSYQRV</sequence>
<name>A0A4R6MH63_9GAMM</name>
<dbReference type="Pfam" id="PF00756">
    <property type="entry name" value="Esterase"/>
    <property type="match status" value="1"/>
</dbReference>
<evidence type="ECO:0000259" key="5">
    <source>
        <dbReference type="Pfam" id="PF11806"/>
    </source>
</evidence>
<dbReference type="InterPro" id="IPR029058">
    <property type="entry name" value="AB_hydrolase_fold"/>
</dbReference>
<dbReference type="GO" id="GO:0006826">
    <property type="term" value="P:iron ion transport"/>
    <property type="evidence" value="ECO:0007669"/>
    <property type="project" value="InterPro"/>
</dbReference>
<evidence type="ECO:0000256" key="1">
    <source>
        <dbReference type="ARBA" id="ARBA00004496"/>
    </source>
</evidence>
<evidence type="ECO:0000256" key="4">
    <source>
        <dbReference type="ARBA" id="ARBA00024201"/>
    </source>
</evidence>